<protein>
    <submittedName>
        <fullName evidence="2">Uncharacterized protein</fullName>
    </submittedName>
</protein>
<dbReference type="Proteomes" id="UP000838878">
    <property type="component" value="Chromosome 2"/>
</dbReference>
<feature type="region of interest" description="Disordered" evidence="1">
    <location>
        <begin position="245"/>
        <end position="305"/>
    </location>
</feature>
<organism evidence="2 3">
    <name type="scientific">Brenthis ino</name>
    <name type="common">lesser marbled fritillary</name>
    <dbReference type="NCBI Taxonomy" id="405034"/>
    <lineage>
        <taxon>Eukaryota</taxon>
        <taxon>Metazoa</taxon>
        <taxon>Ecdysozoa</taxon>
        <taxon>Arthropoda</taxon>
        <taxon>Hexapoda</taxon>
        <taxon>Insecta</taxon>
        <taxon>Pterygota</taxon>
        <taxon>Neoptera</taxon>
        <taxon>Endopterygota</taxon>
        <taxon>Lepidoptera</taxon>
        <taxon>Glossata</taxon>
        <taxon>Ditrysia</taxon>
        <taxon>Papilionoidea</taxon>
        <taxon>Nymphalidae</taxon>
        <taxon>Heliconiinae</taxon>
        <taxon>Argynnini</taxon>
        <taxon>Brenthis</taxon>
    </lineage>
</organism>
<feature type="non-terminal residue" evidence="2">
    <location>
        <position position="1072"/>
    </location>
</feature>
<feature type="compositionally biased region" description="Polar residues" evidence="1">
    <location>
        <begin position="247"/>
        <end position="256"/>
    </location>
</feature>
<sequence>MRCVCEMWVYQGECFSIKLIINQVVPVLLFAFITKCQCEPKNGYNYNNGNDVSQFGQILKPPPPPPSPIFPVPFHGGSGRLRQNYDHGYQYQPPPPPPLPPISPSTEFKFPAPFYKQYNFNFVPPPQPFSTTPSPSLFQKVSGWLFPSQQVSPDTGSDVSYNVASVKKDCNPCNLVPWIPVIRYDLASKNLHQNINPTYGPPSPTIGNNFNAERNVAQRFNPQNNIQQTSQISSGVPHAVYGPPASHINNENTRIHASTYGPPSPTHSVTISNVTPLNSKFSSGSHHEGQNSSPRPSSTYRLPSSSQNVPYSIYNSPASSYSTPSVIYNNHFLSPTQNPVSTNYNPDIINQHLPSQNDLHELEPSTELRLPKVSHPTGFRNSYGEPITNTYALDIPYSVSAPAASTKINTQVLPDNYENSNANMTLALANPAPFSFNRGRNIHTLQPVALPNLSVSPLPPIFNARPFRPFSTNYPFNIVHGINHLQSQSNYVDIAKSVPIAEYTHSVEYPTTIIQSPVIDIDELKKSNQSKAYRNIANSYEIDELPQASEDHISATKSNQDASFESISPGLTNDLYDSSIPLDLKQSPNAPFNHKASFADLRGVKDEDVDKYRTESNLQFIDSPLLYLKPSAPHKNFKSFMFPTSTPGKQHEYEIYDEYIPTTSSPTQTINNLDETKNRLNEDFSHTIAEEENRNQPKIVQIIVPYTTGQRIDTNKNSFSPSQEDVMDNTEQEYKARKIQSHTENSYYSFVTEGTSSLMTTTEEPMTIITEQYDPERLNTPAILNDLYDVKEPPFDIIKLQHTIDDWTEQEYSNHYHIPQRTRSNEKFAKQIPDEYLTTVSPIINYMTEASYNFEYDHEGSSSIQHTVTENRTNNLPVNRKEYNTIQRDKSDNNGKNEEAESNKKLHIYTAASTFRTTTTTTTTTPAPWGHIQTSISPLTNEKVYVVTSKPWKETNETDSDKQEYDYEGNEFNSKRTEFEDSSELDDLPFKSPRFSNRPSYGFTADAIESIKLDSPYGFSKGWHRRINNLGNAALLSNENTYYEEDKASQVTFIVTYYIWQYDSFSTPSFGC</sequence>
<dbReference type="OrthoDB" id="6630523at2759"/>
<accession>A0A8J9VKV5</accession>
<evidence type="ECO:0000313" key="2">
    <source>
        <dbReference type="EMBL" id="CAH0721555.1"/>
    </source>
</evidence>
<evidence type="ECO:0000313" key="3">
    <source>
        <dbReference type="Proteomes" id="UP000838878"/>
    </source>
</evidence>
<gene>
    <name evidence="2" type="ORF">BINO364_LOCUS7642</name>
</gene>
<keyword evidence="3" id="KW-1185">Reference proteome</keyword>
<reference evidence="2" key="1">
    <citation type="submission" date="2021-12" db="EMBL/GenBank/DDBJ databases">
        <authorList>
            <person name="Martin H S."/>
        </authorList>
    </citation>
    <scope>NUCLEOTIDE SEQUENCE</scope>
</reference>
<dbReference type="EMBL" id="OV170222">
    <property type="protein sequence ID" value="CAH0721555.1"/>
    <property type="molecule type" value="Genomic_DNA"/>
</dbReference>
<evidence type="ECO:0000256" key="1">
    <source>
        <dbReference type="SAM" id="MobiDB-lite"/>
    </source>
</evidence>
<dbReference type="AlphaFoldDB" id="A0A8J9VKV5"/>
<feature type="compositionally biased region" description="Polar residues" evidence="1">
    <location>
        <begin position="266"/>
        <end position="305"/>
    </location>
</feature>
<name>A0A8J9VKV5_9NEOP</name>
<proteinExistence type="predicted"/>